<dbReference type="EMBL" id="JACEFO010001098">
    <property type="protein sequence ID" value="KAF8748246.1"/>
    <property type="molecule type" value="Genomic_DNA"/>
</dbReference>
<organism evidence="1 2">
    <name type="scientific">Digitaria exilis</name>
    <dbReference type="NCBI Taxonomy" id="1010633"/>
    <lineage>
        <taxon>Eukaryota</taxon>
        <taxon>Viridiplantae</taxon>
        <taxon>Streptophyta</taxon>
        <taxon>Embryophyta</taxon>
        <taxon>Tracheophyta</taxon>
        <taxon>Spermatophyta</taxon>
        <taxon>Magnoliopsida</taxon>
        <taxon>Liliopsida</taxon>
        <taxon>Poales</taxon>
        <taxon>Poaceae</taxon>
        <taxon>PACMAD clade</taxon>
        <taxon>Panicoideae</taxon>
        <taxon>Panicodae</taxon>
        <taxon>Paniceae</taxon>
        <taxon>Anthephorinae</taxon>
        <taxon>Digitaria</taxon>
    </lineage>
</organism>
<dbReference type="OrthoDB" id="692330at2759"/>
<comment type="caution">
    <text evidence="1">The sequence shown here is derived from an EMBL/GenBank/DDBJ whole genome shotgun (WGS) entry which is preliminary data.</text>
</comment>
<keyword evidence="2" id="KW-1185">Reference proteome</keyword>
<gene>
    <name evidence="1" type="ORF">HU200_012989</name>
</gene>
<accession>A0A835KLE7</accession>
<sequence length="241" mass="26789">MPSLHSRKWCPISFSVPGPDEDGGPENDVPGSCLYIMEKFMEKVTSAYQDQGQFEGFIHTSSETSFRKSWYRHSLPPPPYVLDPGYQPAGIHSQAVLGGGSHLCISALGHGTYCFDTASREWSHAGDLMLPINGMADDIWRIHYPPDWDSYGITNVISLGAGRFCIVKFFETMQVGTYCFGEPVVDDIFAVFTGVELLPSRAKGDKLNGNGKCKWRRGIRMVQHMSKVHVLAGYTTIEVVF</sequence>
<evidence type="ECO:0000313" key="2">
    <source>
        <dbReference type="Proteomes" id="UP000636709"/>
    </source>
</evidence>
<dbReference type="Proteomes" id="UP000636709">
    <property type="component" value="Unassembled WGS sequence"/>
</dbReference>
<dbReference type="PANTHER" id="PTHR33085">
    <property type="entry name" value="OS12G0113100 PROTEIN-RELATED"/>
    <property type="match status" value="1"/>
</dbReference>
<reference evidence="1" key="1">
    <citation type="submission" date="2020-07" db="EMBL/GenBank/DDBJ databases">
        <title>Genome sequence and genetic diversity analysis of an under-domesticated orphan crop, white fonio (Digitaria exilis).</title>
        <authorList>
            <person name="Bennetzen J.L."/>
            <person name="Chen S."/>
            <person name="Ma X."/>
            <person name="Wang X."/>
            <person name="Yssel A.E.J."/>
            <person name="Chaluvadi S.R."/>
            <person name="Johnson M."/>
            <person name="Gangashetty P."/>
            <person name="Hamidou F."/>
            <person name="Sanogo M.D."/>
            <person name="Zwaenepoel A."/>
            <person name="Wallace J."/>
            <person name="Van De Peer Y."/>
            <person name="Van Deynze A."/>
        </authorList>
    </citation>
    <scope>NUCLEOTIDE SEQUENCE</scope>
    <source>
        <tissue evidence="1">Leaves</tissue>
    </source>
</reference>
<protein>
    <submittedName>
        <fullName evidence="1">Uncharacterized protein</fullName>
    </submittedName>
</protein>
<dbReference type="AlphaFoldDB" id="A0A835KLE7"/>
<dbReference type="Pfam" id="PF07893">
    <property type="entry name" value="DUF1668"/>
    <property type="match status" value="2"/>
</dbReference>
<evidence type="ECO:0000313" key="1">
    <source>
        <dbReference type="EMBL" id="KAF8748246.1"/>
    </source>
</evidence>
<proteinExistence type="predicted"/>
<dbReference type="PANTHER" id="PTHR33085:SF113">
    <property type="entry name" value="OS05G0126000 PROTEIN"/>
    <property type="match status" value="1"/>
</dbReference>
<dbReference type="InterPro" id="IPR012871">
    <property type="entry name" value="DUF1668_ORYSA"/>
</dbReference>
<name>A0A835KLE7_9POAL</name>